<accession>A0A6G0NFI4</accession>
<dbReference type="AlphaFoldDB" id="A0A6G0NFI4"/>
<evidence type="ECO:0000256" key="1">
    <source>
        <dbReference type="SAM" id="MobiDB-lite"/>
    </source>
</evidence>
<gene>
    <name evidence="2" type="ORF">PF004_g17396</name>
</gene>
<reference evidence="2 3" key="1">
    <citation type="submission" date="2018-09" db="EMBL/GenBank/DDBJ databases">
        <title>Genomic investigation of the strawberry pathogen Phytophthora fragariae indicates pathogenicity is determined by transcriptional variation in three key races.</title>
        <authorList>
            <person name="Adams T.M."/>
            <person name="Armitage A.D."/>
            <person name="Sobczyk M.K."/>
            <person name="Bates H.J."/>
            <person name="Dunwell J.M."/>
            <person name="Nellist C.F."/>
            <person name="Harrison R.J."/>
        </authorList>
    </citation>
    <scope>NUCLEOTIDE SEQUENCE [LARGE SCALE GENOMIC DNA]</scope>
    <source>
        <strain evidence="2 3">BC-23</strain>
    </source>
</reference>
<evidence type="ECO:0008006" key="4">
    <source>
        <dbReference type="Google" id="ProtNLM"/>
    </source>
</evidence>
<dbReference type="EMBL" id="QXGC01001300">
    <property type="protein sequence ID" value="KAE9206099.1"/>
    <property type="molecule type" value="Genomic_DNA"/>
</dbReference>
<sequence>MATAFCGMDDEGRSFIIEEFITSWLDESTDNSKRKENTDGSDVEQSNETAVQRRLVQDVALVDALAPVRLKHDVRVERVGARGRQRPHPAGAAGTTRRDTTMGLLRNYMEAMLTATLSLFSSPRGSSSSSATTPKKCNKKTSKQEPTPEPTPAPMTTRTTVARSPPQRLSDLKVVETLAPALLGGVLLCVHSRTGRQLAIKRVDLRCARTQVTVATFRVSSGIFTVAEGLHAFGQEHVDVGALPQLLQQLRTVLRLVLVHAPEASRDQEAKIQESLKLAIAAQGTGKSVANPTKLMGASVPVASSRSPMLVFGLGGGGPLQPTRSPYSTGCWRRRRRLGTRYPVAKV</sequence>
<protein>
    <recommendedName>
        <fullName evidence="4">Protein kinase domain-containing protein</fullName>
    </recommendedName>
</protein>
<dbReference type="Proteomes" id="UP000476176">
    <property type="component" value="Unassembled WGS sequence"/>
</dbReference>
<comment type="caution">
    <text evidence="2">The sequence shown here is derived from an EMBL/GenBank/DDBJ whole genome shotgun (WGS) entry which is preliminary data.</text>
</comment>
<feature type="region of interest" description="Disordered" evidence="1">
    <location>
        <begin position="28"/>
        <end position="50"/>
    </location>
</feature>
<name>A0A6G0NFI4_9STRA</name>
<evidence type="ECO:0000313" key="3">
    <source>
        <dbReference type="Proteomes" id="UP000476176"/>
    </source>
</evidence>
<evidence type="ECO:0000313" key="2">
    <source>
        <dbReference type="EMBL" id="KAE9206099.1"/>
    </source>
</evidence>
<organism evidence="2 3">
    <name type="scientific">Phytophthora fragariae</name>
    <dbReference type="NCBI Taxonomy" id="53985"/>
    <lineage>
        <taxon>Eukaryota</taxon>
        <taxon>Sar</taxon>
        <taxon>Stramenopiles</taxon>
        <taxon>Oomycota</taxon>
        <taxon>Peronosporomycetes</taxon>
        <taxon>Peronosporales</taxon>
        <taxon>Peronosporaceae</taxon>
        <taxon>Phytophthora</taxon>
    </lineage>
</organism>
<feature type="compositionally biased region" description="Low complexity" evidence="1">
    <location>
        <begin position="120"/>
        <end position="130"/>
    </location>
</feature>
<proteinExistence type="predicted"/>
<feature type="region of interest" description="Disordered" evidence="1">
    <location>
        <begin position="120"/>
        <end position="165"/>
    </location>
</feature>
<feature type="region of interest" description="Disordered" evidence="1">
    <location>
        <begin position="79"/>
        <end position="100"/>
    </location>
</feature>